<evidence type="ECO:0000256" key="1">
    <source>
        <dbReference type="SAM" id="MobiDB-lite"/>
    </source>
</evidence>
<gene>
    <name evidence="2" type="ORF">CU098_004343</name>
</gene>
<dbReference type="STRING" id="4846.A0A367ILJ9"/>
<name>A0A367ILJ9_RHIST</name>
<dbReference type="EMBL" id="PJQM01007144">
    <property type="protein sequence ID" value="RCH78564.1"/>
    <property type="molecule type" value="Genomic_DNA"/>
</dbReference>
<protein>
    <submittedName>
        <fullName evidence="2">Uncharacterized protein</fullName>
    </submittedName>
</protein>
<dbReference type="Proteomes" id="UP000253551">
    <property type="component" value="Unassembled WGS sequence"/>
</dbReference>
<dbReference type="AlphaFoldDB" id="A0A367ILJ9"/>
<feature type="region of interest" description="Disordered" evidence="1">
    <location>
        <begin position="1"/>
        <end position="25"/>
    </location>
</feature>
<comment type="caution">
    <text evidence="2">The sequence shown here is derived from an EMBL/GenBank/DDBJ whole genome shotgun (WGS) entry which is preliminary data.</text>
</comment>
<keyword evidence="3" id="KW-1185">Reference proteome</keyword>
<evidence type="ECO:0000313" key="3">
    <source>
        <dbReference type="Proteomes" id="UP000253551"/>
    </source>
</evidence>
<sequence>MPSFTSFPRDPTKWGPSDWTKQKEEDDQLAIIEKPIKSIQPRFSVFGNRQSKLATINSKRYETKPVKEEEETQTIKKKKVTFDPIYLERVCLFNESQSPVELQQALPLWPCTEKKSIMLDHTCFSMQDRYIKEQMIPMDIPMDVCFMC</sequence>
<evidence type="ECO:0000313" key="2">
    <source>
        <dbReference type="EMBL" id="RCH78564.1"/>
    </source>
</evidence>
<proteinExistence type="predicted"/>
<dbReference type="OrthoDB" id="10536670at2759"/>
<reference evidence="2 3" key="1">
    <citation type="journal article" date="2018" name="G3 (Bethesda)">
        <title>Phylogenetic and Phylogenomic Definition of Rhizopus Species.</title>
        <authorList>
            <person name="Gryganskyi A.P."/>
            <person name="Golan J."/>
            <person name="Dolatabadi S."/>
            <person name="Mondo S."/>
            <person name="Robb S."/>
            <person name="Idnurm A."/>
            <person name="Muszewska A."/>
            <person name="Steczkiewicz K."/>
            <person name="Masonjones S."/>
            <person name="Liao H.L."/>
            <person name="Gajdeczka M.T."/>
            <person name="Anike F."/>
            <person name="Vuek A."/>
            <person name="Anishchenko I.M."/>
            <person name="Voigt K."/>
            <person name="de Hoog G.S."/>
            <person name="Smith M.E."/>
            <person name="Heitman J."/>
            <person name="Vilgalys R."/>
            <person name="Stajich J.E."/>
        </authorList>
    </citation>
    <scope>NUCLEOTIDE SEQUENCE [LARGE SCALE GENOMIC DNA]</scope>
    <source>
        <strain evidence="2 3">LSU 92-RS-03</strain>
    </source>
</reference>
<organism evidence="2 3">
    <name type="scientific">Rhizopus stolonifer</name>
    <name type="common">Rhizopus nigricans</name>
    <dbReference type="NCBI Taxonomy" id="4846"/>
    <lineage>
        <taxon>Eukaryota</taxon>
        <taxon>Fungi</taxon>
        <taxon>Fungi incertae sedis</taxon>
        <taxon>Mucoromycota</taxon>
        <taxon>Mucoromycotina</taxon>
        <taxon>Mucoromycetes</taxon>
        <taxon>Mucorales</taxon>
        <taxon>Mucorineae</taxon>
        <taxon>Rhizopodaceae</taxon>
        <taxon>Rhizopus</taxon>
    </lineage>
</organism>
<accession>A0A367ILJ9</accession>